<dbReference type="AlphaFoldDB" id="A0A382T1D3"/>
<evidence type="ECO:0000313" key="1">
    <source>
        <dbReference type="EMBL" id="SVD15565.1"/>
    </source>
</evidence>
<dbReference type="EMBL" id="UINC01132938">
    <property type="protein sequence ID" value="SVD15565.1"/>
    <property type="molecule type" value="Genomic_DNA"/>
</dbReference>
<organism evidence="1">
    <name type="scientific">marine metagenome</name>
    <dbReference type="NCBI Taxonomy" id="408172"/>
    <lineage>
        <taxon>unclassified sequences</taxon>
        <taxon>metagenomes</taxon>
        <taxon>ecological metagenomes</taxon>
    </lineage>
</organism>
<proteinExistence type="predicted"/>
<name>A0A382T1D3_9ZZZZ</name>
<protein>
    <submittedName>
        <fullName evidence="1">Uncharacterized protein</fullName>
    </submittedName>
</protein>
<gene>
    <name evidence="1" type="ORF">METZ01_LOCUS368419</name>
</gene>
<reference evidence="1" key="1">
    <citation type="submission" date="2018-05" db="EMBL/GenBank/DDBJ databases">
        <authorList>
            <person name="Lanie J.A."/>
            <person name="Ng W.-L."/>
            <person name="Kazmierczak K.M."/>
            <person name="Andrzejewski T.M."/>
            <person name="Davidsen T.M."/>
            <person name="Wayne K.J."/>
            <person name="Tettelin H."/>
            <person name="Glass J.I."/>
            <person name="Rusch D."/>
            <person name="Podicherti R."/>
            <person name="Tsui H.-C.T."/>
            <person name="Winkler M.E."/>
        </authorList>
    </citation>
    <scope>NUCLEOTIDE SEQUENCE</scope>
</reference>
<accession>A0A382T1D3</accession>
<feature type="non-terminal residue" evidence="1">
    <location>
        <position position="87"/>
    </location>
</feature>
<sequence length="87" mass="9925">MVILMPLFAQKIDNPANPCNSKIIKKARSTGFRSLKFDEKIQYYLDLKKCGNKNLVKMIKKEVNTNQLKSDADNSKLFFGKTSSCAY</sequence>